<dbReference type="KEGG" id="cpso:CPPEL_03125"/>
<protein>
    <submittedName>
        <fullName evidence="2">6-N-hydroxylaminopurine resistance protein</fullName>
    </submittedName>
</protein>
<dbReference type="InterPro" id="IPR052353">
    <property type="entry name" value="Benzoxazolinone_Detox_Enz"/>
</dbReference>
<dbReference type="AlphaFoldDB" id="A0A3G6IT51"/>
<dbReference type="EMBL" id="CP033898">
    <property type="protein sequence ID" value="AZA08756.1"/>
    <property type="molecule type" value="Genomic_DNA"/>
</dbReference>
<reference evidence="2 3" key="1">
    <citation type="submission" date="2018-11" db="EMBL/GenBank/DDBJ databases">
        <authorList>
            <person name="Kleinhagauer T."/>
            <person name="Glaeser S.P."/>
            <person name="Spergser J."/>
            <person name="Ruckert C."/>
            <person name="Kaempfer P."/>
            <person name="Busse H.-J."/>
        </authorList>
    </citation>
    <scope>NUCLEOTIDE SEQUENCE [LARGE SCALE GENOMIC DNA]</scope>
    <source>
        <strain evidence="2 3">812CH</strain>
    </source>
</reference>
<dbReference type="PANTHER" id="PTHR30212">
    <property type="entry name" value="PROTEIN YIIM"/>
    <property type="match status" value="1"/>
</dbReference>
<dbReference type="PROSITE" id="PS51340">
    <property type="entry name" value="MOSC"/>
    <property type="match status" value="1"/>
</dbReference>
<dbReference type="GO" id="GO:0003824">
    <property type="term" value="F:catalytic activity"/>
    <property type="evidence" value="ECO:0007669"/>
    <property type="project" value="InterPro"/>
</dbReference>
<dbReference type="GO" id="GO:0030151">
    <property type="term" value="F:molybdenum ion binding"/>
    <property type="evidence" value="ECO:0007669"/>
    <property type="project" value="InterPro"/>
</dbReference>
<name>A0A3G6IT51_9CORY</name>
<dbReference type="GO" id="GO:0030170">
    <property type="term" value="F:pyridoxal phosphate binding"/>
    <property type="evidence" value="ECO:0007669"/>
    <property type="project" value="InterPro"/>
</dbReference>
<dbReference type="Pfam" id="PF03473">
    <property type="entry name" value="MOSC"/>
    <property type="match status" value="1"/>
</dbReference>
<organism evidence="2 3">
    <name type="scientific">Corynebacterium pseudopelargi</name>
    <dbReference type="NCBI Taxonomy" id="2080757"/>
    <lineage>
        <taxon>Bacteria</taxon>
        <taxon>Bacillati</taxon>
        <taxon>Actinomycetota</taxon>
        <taxon>Actinomycetes</taxon>
        <taxon>Mycobacteriales</taxon>
        <taxon>Corynebacteriaceae</taxon>
        <taxon>Corynebacterium</taxon>
    </lineage>
</organism>
<dbReference type="InterPro" id="IPR011037">
    <property type="entry name" value="Pyrv_Knase-like_insert_dom_sf"/>
</dbReference>
<evidence type="ECO:0000313" key="3">
    <source>
        <dbReference type="Proteomes" id="UP000271426"/>
    </source>
</evidence>
<dbReference type="SUPFAM" id="SSF50800">
    <property type="entry name" value="PK beta-barrel domain-like"/>
    <property type="match status" value="1"/>
</dbReference>
<proteinExistence type="predicted"/>
<dbReference type="InterPro" id="IPR005302">
    <property type="entry name" value="MoCF_Sase_C"/>
</dbReference>
<dbReference type="Gene3D" id="2.40.33.20">
    <property type="entry name" value="PK beta-barrel domain-like"/>
    <property type="match status" value="1"/>
</dbReference>
<dbReference type="PANTHER" id="PTHR30212:SF2">
    <property type="entry name" value="PROTEIN YIIM"/>
    <property type="match status" value="1"/>
</dbReference>
<sequence>MRGMKILSTNVAVPQADPGGADRVSGIDKKPRECIRVFTPGPSYGDGSGVESDVIGDTKHHGGAEKAVYAFAREELDYWQELLGRELPPGVFGENLTTTGVDWSAQLINQRMRIGTAVLEVSISRQPCRTFASWLEQRGWVKRFADHGDCGAYLRVIEPGDIRPGDSIELFDAPTHALTMRTLFAANMGDREAMAAVLEADCVAPMYRERFEKMLRSQ</sequence>
<gene>
    <name evidence="2" type="ORF">CPPEL_03125</name>
</gene>
<keyword evidence="3" id="KW-1185">Reference proteome</keyword>
<dbReference type="Proteomes" id="UP000271426">
    <property type="component" value="Chromosome"/>
</dbReference>
<evidence type="ECO:0000259" key="1">
    <source>
        <dbReference type="PROSITE" id="PS51340"/>
    </source>
</evidence>
<accession>A0A3G6IT51</accession>
<feature type="domain" description="MOSC" evidence="1">
    <location>
        <begin position="37"/>
        <end position="171"/>
    </location>
</feature>
<evidence type="ECO:0000313" key="2">
    <source>
        <dbReference type="EMBL" id="AZA08756.1"/>
    </source>
</evidence>